<protein>
    <submittedName>
        <fullName evidence="3">Aste57867_23253 protein</fullName>
    </submittedName>
</protein>
<keyword evidence="1" id="KW-0472">Membrane</keyword>
<sequence length="791" mass="87738">MQHTDLNTIEAAIVSLRHSDGCSVPWIFSQYCFVDFDQRWHMANSATRQARCQAMVANGAVFLEPALRNIDFNGFHRCWGTAFDVAIASEVKSTDAGRSWLATIQSHDLDDIPVEVAYWQKYNVARFETQWQNFKRIGLVNMYSVSNMFGTPYPFTLQYQNSSFRMHKATSLKMYWGLANDFVAISHNTSGIGGRSLVRSSPVFAFANTSLESVLRANGTLKTPLGNALTLVATLLGPFGSVDMHYVPCPLEAKHAVEQTLLVLRQTLHRGTLLAQETYSEITNPLNNVGVAPKAWTDVGFAAVGGNVLCGENTFASALPISLGMTTLTSWDIACNPLAIWANFYLTRESLVLAAILSNLTTPNMVEATCAQNSPYEQMCLQYLNQTVEFVATYITRQDVEALGDTIAHTTAIIQALNISLVQYGMLDAHAPVVLYQLNILDPTQVEFAFFAWSMLVDWTFGTREVVSFTGDAGSMTVLTEYLPPLHQPVNDSENQVHFSLYLRSTVFYVTYAMIALAALVLLYSILSRGSIEVRNLFLLERVGGIVWIGRPLLFVRSITAIGLLSTSLLELASSSGTLSYFVEAKPPVFKTLLAANEVAWLVSIVNDIAIVVTHDFTYHYTLWDSIVVWLVTATLSLAAPVQHTLTIARQCTLAQIDFQVVCASGTLTIGHATRFVTLVVVVLAISVGCYLAARVMFWTRPRRLVPFTSIYLYSGAKYLYELDNWIVDDVYYMDRVSAVLNGILTVKWHGILYGLDVKLWRTFEVDLPLDGGPRAKLMQNALPIPKAPSL</sequence>
<evidence type="ECO:0000313" key="4">
    <source>
        <dbReference type="Proteomes" id="UP000332933"/>
    </source>
</evidence>
<organism evidence="3 4">
    <name type="scientific">Aphanomyces stellatus</name>
    <dbReference type="NCBI Taxonomy" id="120398"/>
    <lineage>
        <taxon>Eukaryota</taxon>
        <taxon>Sar</taxon>
        <taxon>Stramenopiles</taxon>
        <taxon>Oomycota</taxon>
        <taxon>Saprolegniomycetes</taxon>
        <taxon>Saprolegniales</taxon>
        <taxon>Verrucalvaceae</taxon>
        <taxon>Aphanomyces</taxon>
    </lineage>
</organism>
<gene>
    <name evidence="3" type="primary">Aste57867_23253</name>
    <name evidence="2" type="ORF">As57867_023182</name>
    <name evidence="3" type="ORF">ASTE57867_23253</name>
</gene>
<evidence type="ECO:0000256" key="1">
    <source>
        <dbReference type="SAM" id="Phobius"/>
    </source>
</evidence>
<dbReference type="OrthoDB" id="79122at2759"/>
<keyword evidence="1" id="KW-0812">Transmembrane</keyword>
<evidence type="ECO:0000313" key="2">
    <source>
        <dbReference type="EMBL" id="KAF0684738.1"/>
    </source>
</evidence>
<feature type="transmembrane region" description="Helical" evidence="1">
    <location>
        <begin position="507"/>
        <end position="527"/>
    </location>
</feature>
<dbReference type="EMBL" id="VJMH01007246">
    <property type="protein sequence ID" value="KAF0684738.1"/>
    <property type="molecule type" value="Genomic_DNA"/>
</dbReference>
<name>A0A485LNW4_9STRA</name>
<accession>A0A485LNW4</accession>
<proteinExistence type="predicted"/>
<dbReference type="Proteomes" id="UP000332933">
    <property type="component" value="Unassembled WGS sequence"/>
</dbReference>
<reference evidence="2" key="2">
    <citation type="submission" date="2019-06" db="EMBL/GenBank/DDBJ databases">
        <title>Genomics analysis of Aphanomyces spp. identifies a new class of oomycete effector associated with host adaptation.</title>
        <authorList>
            <person name="Gaulin E."/>
        </authorList>
    </citation>
    <scope>NUCLEOTIDE SEQUENCE</scope>
    <source>
        <strain evidence="2">CBS 578.67</strain>
    </source>
</reference>
<evidence type="ECO:0000313" key="3">
    <source>
        <dbReference type="EMBL" id="VFT99898.1"/>
    </source>
</evidence>
<dbReference type="AlphaFoldDB" id="A0A485LNW4"/>
<keyword evidence="4" id="KW-1185">Reference proteome</keyword>
<keyword evidence="1" id="KW-1133">Transmembrane helix</keyword>
<feature type="transmembrane region" description="Helical" evidence="1">
    <location>
        <begin position="676"/>
        <end position="694"/>
    </location>
</feature>
<reference evidence="3 4" key="1">
    <citation type="submission" date="2019-03" db="EMBL/GenBank/DDBJ databases">
        <authorList>
            <person name="Gaulin E."/>
            <person name="Dumas B."/>
        </authorList>
    </citation>
    <scope>NUCLEOTIDE SEQUENCE [LARGE SCALE GENOMIC DNA]</scope>
    <source>
        <strain evidence="3">CBS 568.67</strain>
    </source>
</reference>
<dbReference type="EMBL" id="CAADRA010007272">
    <property type="protein sequence ID" value="VFT99898.1"/>
    <property type="molecule type" value="Genomic_DNA"/>
</dbReference>